<dbReference type="OrthoDB" id="1094492at2"/>
<dbReference type="InterPro" id="IPR013762">
    <property type="entry name" value="Integrase-like_cat_sf"/>
</dbReference>
<dbReference type="Pfam" id="PF00589">
    <property type="entry name" value="Phage_integrase"/>
    <property type="match status" value="1"/>
</dbReference>
<dbReference type="AlphaFoldDB" id="A0A386HUI7"/>
<dbReference type="GO" id="GO:0006310">
    <property type="term" value="P:DNA recombination"/>
    <property type="evidence" value="ECO:0007669"/>
    <property type="project" value="UniProtKB-KW"/>
</dbReference>
<evidence type="ECO:0000259" key="2">
    <source>
        <dbReference type="PROSITE" id="PS51898"/>
    </source>
</evidence>
<keyword evidence="1" id="KW-0233">DNA recombination</keyword>
<dbReference type="InterPro" id="IPR050090">
    <property type="entry name" value="Tyrosine_recombinase_XerCD"/>
</dbReference>
<sequence>MPAGRNLKKALSKEDIARIYHYDTAAEDIKRARDYWIFCYFGNGMNPKDVAYLTFKDTQEEFIVFTRAKTERSTRSNPKLISVYITKEMQLIMDRLGNKYSGDPNEFIFPIIGKGLNPLERFEQIKVFLRFINDRMKIIASHLGITRKVTTIVTRHSFSTHLKHEGASTEFIQEALGHTDKKTTENYLDSFENGVKKAFAAKLSII</sequence>
<dbReference type="KEGG" id="ark:D6B99_16175"/>
<evidence type="ECO:0000313" key="4">
    <source>
        <dbReference type="Proteomes" id="UP000266118"/>
    </source>
</evidence>
<feature type="domain" description="Tyr recombinase" evidence="2">
    <location>
        <begin position="6"/>
        <end position="200"/>
    </location>
</feature>
<accession>A0A386HUI7</accession>
<proteinExistence type="predicted"/>
<organism evidence="3 4">
    <name type="scientific">Arachidicoccus soli</name>
    <dbReference type="NCBI Taxonomy" id="2341117"/>
    <lineage>
        <taxon>Bacteria</taxon>
        <taxon>Pseudomonadati</taxon>
        <taxon>Bacteroidota</taxon>
        <taxon>Chitinophagia</taxon>
        <taxon>Chitinophagales</taxon>
        <taxon>Chitinophagaceae</taxon>
        <taxon>Arachidicoccus</taxon>
    </lineage>
</organism>
<dbReference type="GO" id="GO:0015074">
    <property type="term" value="P:DNA integration"/>
    <property type="evidence" value="ECO:0007669"/>
    <property type="project" value="InterPro"/>
</dbReference>
<dbReference type="PANTHER" id="PTHR30349:SF64">
    <property type="entry name" value="PROPHAGE INTEGRASE INTD-RELATED"/>
    <property type="match status" value="1"/>
</dbReference>
<dbReference type="Gene3D" id="1.10.443.10">
    <property type="entry name" value="Intergrase catalytic core"/>
    <property type="match status" value="1"/>
</dbReference>
<dbReference type="GO" id="GO:0003677">
    <property type="term" value="F:DNA binding"/>
    <property type="evidence" value="ECO:0007669"/>
    <property type="project" value="InterPro"/>
</dbReference>
<protein>
    <recommendedName>
        <fullName evidence="2">Tyr recombinase domain-containing protein</fullName>
    </recommendedName>
</protein>
<dbReference type="InterPro" id="IPR011010">
    <property type="entry name" value="DNA_brk_join_enz"/>
</dbReference>
<dbReference type="SUPFAM" id="SSF56349">
    <property type="entry name" value="DNA breaking-rejoining enzymes"/>
    <property type="match status" value="1"/>
</dbReference>
<dbReference type="Proteomes" id="UP000266118">
    <property type="component" value="Chromosome"/>
</dbReference>
<gene>
    <name evidence="3" type="ORF">D6B99_16175</name>
</gene>
<dbReference type="PROSITE" id="PS51898">
    <property type="entry name" value="TYR_RECOMBINASE"/>
    <property type="match status" value="1"/>
</dbReference>
<name>A0A386HUI7_9BACT</name>
<evidence type="ECO:0000256" key="1">
    <source>
        <dbReference type="ARBA" id="ARBA00023172"/>
    </source>
</evidence>
<keyword evidence="4" id="KW-1185">Reference proteome</keyword>
<dbReference type="PANTHER" id="PTHR30349">
    <property type="entry name" value="PHAGE INTEGRASE-RELATED"/>
    <property type="match status" value="1"/>
</dbReference>
<dbReference type="EMBL" id="CP032489">
    <property type="protein sequence ID" value="AYD49014.1"/>
    <property type="molecule type" value="Genomic_DNA"/>
</dbReference>
<evidence type="ECO:0000313" key="3">
    <source>
        <dbReference type="EMBL" id="AYD49014.1"/>
    </source>
</evidence>
<dbReference type="InterPro" id="IPR002104">
    <property type="entry name" value="Integrase_catalytic"/>
</dbReference>
<reference evidence="3 4" key="1">
    <citation type="submission" date="2018-09" db="EMBL/GenBank/DDBJ databases">
        <title>Arachidicoccus sp. nov., a bacterium isolated from soil.</title>
        <authorList>
            <person name="Weon H.-Y."/>
            <person name="Kwon S.-W."/>
            <person name="Lee S.A."/>
        </authorList>
    </citation>
    <scope>NUCLEOTIDE SEQUENCE [LARGE SCALE GENOMIC DNA]</scope>
    <source>
        <strain evidence="3 4">KIS59-12</strain>
    </source>
</reference>